<evidence type="ECO:0000313" key="1">
    <source>
        <dbReference type="EMBL" id="WPF81393.1"/>
    </source>
</evidence>
<reference evidence="2" key="1">
    <citation type="submission" date="2023-11" db="EMBL/GenBank/DDBJ databases">
        <authorList>
            <person name="Helweg L.P."/>
            <person name="Kiel A."/>
            <person name="Hitz F."/>
            <person name="Ruckert-Reed C."/>
            <person name="Busche T."/>
            <person name="Kaltschmidt B."/>
            <person name="Kaltschmidt C."/>
        </authorList>
    </citation>
    <scope>NUCLEOTIDE SEQUENCE [LARGE SCALE GENOMIC DNA]</scope>
    <source>
        <strain evidence="2">4.1</strain>
    </source>
</reference>
<name>A0AAF1C3U4_9MICO</name>
<dbReference type="KEGG" id="sbil:SANBI_002683"/>
<protein>
    <submittedName>
        <fullName evidence="1">DUF429 domain-containing protein</fullName>
    </submittedName>
</protein>
<dbReference type="EMBL" id="CP138359">
    <property type="protein sequence ID" value="WPF81393.1"/>
    <property type="molecule type" value="Genomic_DNA"/>
</dbReference>
<evidence type="ECO:0000313" key="2">
    <source>
        <dbReference type="Proteomes" id="UP001304340"/>
    </source>
</evidence>
<dbReference type="InterPro" id="IPR007362">
    <property type="entry name" value="DUF429"/>
</dbReference>
<dbReference type="RefSeq" id="WP_319155827.1">
    <property type="nucleotide sequence ID" value="NZ_CP138359.1"/>
</dbReference>
<accession>A0AAF1C3U4</accession>
<dbReference type="Proteomes" id="UP001304340">
    <property type="component" value="Chromosome"/>
</dbReference>
<keyword evidence="2" id="KW-1185">Reference proteome</keyword>
<sequence length="234" mass="24727">MTKTTRVLGVDACRAGWVGVVWDGDGATALAAQDIGSLVAAAELGGRVSVVAIDIPIGLPDAGRRQADVLARLEIGRLRSSVFMTPVRPAFEADDHPSAVVLNRELAGEGVSIQAFGLRSKVFEVERFVRSPACEDRTVLEVHPEVCFARMNGAPLTDRKKTWAGAETRRALLAEHGLALSGVGGLSGVDVGVDDVLDAAATAWTARRHTHGESEALPSTPEIFSDGWPAAIWV</sequence>
<proteinExistence type="predicted"/>
<organism evidence="1 2">
    <name type="scientific">Sanguibacter biliveldensis</name>
    <dbReference type="NCBI Taxonomy" id="3030830"/>
    <lineage>
        <taxon>Bacteria</taxon>
        <taxon>Bacillati</taxon>
        <taxon>Actinomycetota</taxon>
        <taxon>Actinomycetes</taxon>
        <taxon>Micrococcales</taxon>
        <taxon>Sanguibacteraceae</taxon>
        <taxon>Sanguibacter</taxon>
    </lineage>
</organism>
<dbReference type="AlphaFoldDB" id="A0AAF1C3U4"/>
<dbReference type="Pfam" id="PF04250">
    <property type="entry name" value="DUF429"/>
    <property type="match status" value="1"/>
</dbReference>
<gene>
    <name evidence="1" type="ORF">SANBI_002683</name>
</gene>